<feature type="domain" description="Helicase ATP-binding" evidence="10">
    <location>
        <begin position="505"/>
        <end position="666"/>
    </location>
</feature>
<dbReference type="Pfam" id="PF00271">
    <property type="entry name" value="Helicase_C"/>
    <property type="match status" value="1"/>
</dbReference>
<keyword evidence="1 9" id="KW-0963">Cytoplasm</keyword>
<dbReference type="PROSITE" id="PS51194">
    <property type="entry name" value="HELICASE_CTER"/>
    <property type="match status" value="1"/>
</dbReference>
<dbReference type="InterPro" id="IPR041471">
    <property type="entry name" value="UvrB_inter"/>
</dbReference>
<comment type="function">
    <text evidence="9">Couples transcription and DNA repair by recognizing RNA polymerase (RNAP) stalled at DNA lesions. Mediates ATP-dependent release of RNAP and its truncated transcript from the DNA, and recruitment of nucleotide excision repair machinery to the damaged site.</text>
</comment>
<sequence length="1030" mass="112519">MKDYLSTKQPLAKCQEIIDEVLTSTMPFFSWLQIQQQAGSPPIHLSLDKIQLPLFLALWGNQAERVFTLYAGNNRQTERLHHTIRTWQSTIDVKDNWHFVSDELSEQEVSGLVVSSLSQTYHRLLAPHAAGAFLLPVSLADKHLPDPAAYAAACIQLHAGERRPLPDVIRRITAAGYVRTAATPEPGTFRVRGEMIDIRPPAAPAITITWHRQDIETITSGNGSSRRQHRRRTLPPAAFPAQTVSWNKLLASYSAVVPADRRRTPAQQLIIYNALTPAAAFPLRSANNPADVCQTSDPIVLANNVDRTRRFCTQLGIAAPHIITHPLARFPIALAGTGRAFVTETALLPPLDDSPPLTPADGAALVAELTAGKPAVHADHGIGIFEGLAARTIEGHTREYLILRYAAGDTLSVPVEYAYKVTAYLGDHAPMLHRLGGTIWRKAKAHATHDAQRFAHELLTTAARRQHNQRPSYRIDPEVETTLVDNFPYTLTPDQAAAWQDICTDLSAPRPADRLIVGDVGFGKTELAIRAARHVLANGRQTAIVAPTTLLVQQHSDTFRSRLPEEASRIALLSRFTSASEQAAVRRGLADGSIGIVIGTHAVLSPTITWHKLGLVVIDEEQRFGVRHKEALKKLRDNVDVISLSATPIPRTLSQALTGLKSLSVIATPPPGRQEIDTKLTRDNDAVIAQALAREMARGGQVYVVAPRVQGLSATARRIEQLHPDVRAVIAHGQLPDEQLAAAMEKFDTGQANVLVSSSIIEHGLDIPRANTLICLQATHFGLADLYQLRGRIGRRQQQAYAYFLYSQQQLTDMQRQRLAALTEASRLGSGWSLAQRDLEIRGAGNLLGREQAGSVSTIGVQLYLDLVRQAAIPLAAGSIDRNEININLPLPAAIPPQFIADTAVRTDYYQRLARARTTVEIEHLLNRLTRTYGPLPPETVNLAALLLLQHAAAHAGVTAITSRHITPPRDNPYDKITVTACNIPQLLGNISVLGQWSVAGNEASLHVPAVTKDTVKVLTSSLFTIAIKA</sequence>
<dbReference type="SMART" id="SM01058">
    <property type="entry name" value="CarD_TRCF"/>
    <property type="match status" value="1"/>
</dbReference>
<reference evidence="13" key="1">
    <citation type="submission" date="2017-09" db="EMBL/GenBank/DDBJ databases">
        <title>Depth-based differentiation of microbial function through sediment-hosted aquifers and enrichment of novel symbionts in the deep terrestrial subsurface.</title>
        <authorList>
            <person name="Probst A.J."/>
            <person name="Ladd B."/>
            <person name="Jarett J.K."/>
            <person name="Geller-Mcgrath D.E."/>
            <person name="Sieber C.M.K."/>
            <person name="Emerson J.B."/>
            <person name="Anantharaman K."/>
            <person name="Thomas B.C."/>
            <person name="Malmstrom R."/>
            <person name="Stieglmeier M."/>
            <person name="Klingl A."/>
            <person name="Woyke T."/>
            <person name="Ryan C.M."/>
            <person name="Banfield J.F."/>
        </authorList>
    </citation>
    <scope>NUCLEOTIDE SEQUENCE [LARGE SCALE GENOMIC DNA]</scope>
</reference>
<comment type="similarity">
    <text evidence="9">In the C-terminal section; belongs to the helicase family. RecG subfamily.</text>
</comment>
<dbReference type="InterPro" id="IPR047112">
    <property type="entry name" value="RecG/Mfd"/>
</dbReference>
<comment type="similarity">
    <text evidence="9">In the N-terminal section; belongs to the UvrB family.</text>
</comment>
<dbReference type="GO" id="GO:0000716">
    <property type="term" value="P:transcription-coupled nucleotide-excision repair, DNA damage recognition"/>
    <property type="evidence" value="ECO:0007669"/>
    <property type="project" value="UniProtKB-UniRule"/>
</dbReference>
<dbReference type="PANTHER" id="PTHR47964:SF1">
    <property type="entry name" value="ATP-DEPENDENT DNA HELICASE HOMOLOG RECG, CHLOROPLASTIC"/>
    <property type="match status" value="1"/>
</dbReference>
<evidence type="ECO:0000256" key="7">
    <source>
        <dbReference type="ARBA" id="ARBA00023125"/>
    </source>
</evidence>
<feature type="domain" description="Helicase C-terminal" evidence="11">
    <location>
        <begin position="687"/>
        <end position="840"/>
    </location>
</feature>
<dbReference type="GO" id="GO:0006355">
    <property type="term" value="P:regulation of DNA-templated transcription"/>
    <property type="evidence" value="ECO:0007669"/>
    <property type="project" value="UniProtKB-UniRule"/>
</dbReference>
<evidence type="ECO:0000256" key="4">
    <source>
        <dbReference type="ARBA" id="ARBA00022801"/>
    </source>
</evidence>
<proteinExistence type="inferred from homology"/>
<evidence type="ECO:0000259" key="11">
    <source>
        <dbReference type="PROSITE" id="PS51194"/>
    </source>
</evidence>
<dbReference type="GO" id="GO:0005524">
    <property type="term" value="F:ATP binding"/>
    <property type="evidence" value="ECO:0007669"/>
    <property type="project" value="UniProtKB-UniRule"/>
</dbReference>
<gene>
    <name evidence="9" type="primary">mfd</name>
    <name evidence="12" type="ORF">COT71_01050</name>
</gene>
<evidence type="ECO:0000256" key="6">
    <source>
        <dbReference type="ARBA" id="ARBA00022840"/>
    </source>
</evidence>
<evidence type="ECO:0000313" key="13">
    <source>
        <dbReference type="Proteomes" id="UP000230731"/>
    </source>
</evidence>
<dbReference type="Gene3D" id="2.40.10.170">
    <property type="match status" value="1"/>
</dbReference>
<comment type="subcellular location">
    <subcellularLocation>
        <location evidence="9">Cytoplasm</location>
    </subcellularLocation>
</comment>
<dbReference type="InterPro" id="IPR037235">
    <property type="entry name" value="TRCF-like_C_D7"/>
</dbReference>
<keyword evidence="2 9" id="KW-0547">Nucleotide-binding</keyword>
<evidence type="ECO:0000256" key="1">
    <source>
        <dbReference type="ARBA" id="ARBA00022490"/>
    </source>
</evidence>
<evidence type="ECO:0000256" key="9">
    <source>
        <dbReference type="HAMAP-Rule" id="MF_00969"/>
    </source>
</evidence>
<dbReference type="Gene3D" id="3.30.2060.10">
    <property type="entry name" value="Penicillin-binding protein 1b domain"/>
    <property type="match status" value="1"/>
</dbReference>
<dbReference type="GO" id="GO:0016787">
    <property type="term" value="F:hydrolase activity"/>
    <property type="evidence" value="ECO:0007669"/>
    <property type="project" value="UniProtKB-KW"/>
</dbReference>
<evidence type="ECO:0000256" key="8">
    <source>
        <dbReference type="ARBA" id="ARBA00023204"/>
    </source>
</evidence>
<evidence type="ECO:0000259" key="10">
    <source>
        <dbReference type="PROSITE" id="PS51192"/>
    </source>
</evidence>
<dbReference type="Pfam" id="PF03461">
    <property type="entry name" value="TRCF"/>
    <property type="match status" value="1"/>
</dbReference>
<dbReference type="Pfam" id="PF17757">
    <property type="entry name" value="UvrB_inter"/>
    <property type="match status" value="1"/>
</dbReference>
<dbReference type="InterPro" id="IPR004576">
    <property type="entry name" value="Mfd"/>
</dbReference>
<dbReference type="InterPro" id="IPR014001">
    <property type="entry name" value="Helicase_ATP-bd"/>
</dbReference>
<accession>A0A2M6WZX1</accession>
<evidence type="ECO:0000256" key="3">
    <source>
        <dbReference type="ARBA" id="ARBA00022763"/>
    </source>
</evidence>
<dbReference type="Proteomes" id="UP000230731">
    <property type="component" value="Unassembled WGS sequence"/>
</dbReference>
<dbReference type="SMART" id="SM00982">
    <property type="entry name" value="TRCF"/>
    <property type="match status" value="1"/>
</dbReference>
<organism evidence="12 13">
    <name type="scientific">Candidatus Andersenbacteria bacterium CG10_big_fil_rev_8_21_14_0_10_54_11</name>
    <dbReference type="NCBI Taxonomy" id="1974485"/>
    <lineage>
        <taxon>Bacteria</taxon>
        <taxon>Candidatus Anderseniibacteriota</taxon>
    </lineage>
</organism>
<dbReference type="InterPro" id="IPR003711">
    <property type="entry name" value="CarD-like/TRCF_RID"/>
</dbReference>
<dbReference type="InterPro" id="IPR005118">
    <property type="entry name" value="TRCF_C"/>
</dbReference>
<dbReference type="Pfam" id="PF00270">
    <property type="entry name" value="DEAD"/>
    <property type="match status" value="1"/>
</dbReference>
<evidence type="ECO:0000256" key="2">
    <source>
        <dbReference type="ARBA" id="ARBA00022741"/>
    </source>
</evidence>
<dbReference type="SUPFAM" id="SSF143517">
    <property type="entry name" value="TRCF domain-like"/>
    <property type="match status" value="1"/>
</dbReference>
<dbReference type="PROSITE" id="PS51192">
    <property type="entry name" value="HELICASE_ATP_BIND_1"/>
    <property type="match status" value="1"/>
</dbReference>
<protein>
    <recommendedName>
        <fullName evidence="9">Transcription-repair-coupling factor</fullName>
        <shortName evidence="9">TRCF</shortName>
        <ecNumber evidence="9">3.6.4.-</ecNumber>
    </recommendedName>
</protein>
<keyword evidence="5" id="KW-0347">Helicase</keyword>
<dbReference type="GO" id="GO:0005737">
    <property type="term" value="C:cytoplasm"/>
    <property type="evidence" value="ECO:0007669"/>
    <property type="project" value="UniProtKB-SubCell"/>
</dbReference>
<dbReference type="GO" id="GO:0003684">
    <property type="term" value="F:damaged DNA binding"/>
    <property type="evidence" value="ECO:0007669"/>
    <property type="project" value="InterPro"/>
</dbReference>
<keyword evidence="3 9" id="KW-0227">DNA damage</keyword>
<keyword evidence="4 9" id="KW-0378">Hydrolase</keyword>
<dbReference type="EMBL" id="PEZP01000012">
    <property type="protein sequence ID" value="PIT98353.1"/>
    <property type="molecule type" value="Genomic_DNA"/>
</dbReference>
<name>A0A2M6WZX1_9BACT</name>
<keyword evidence="8 9" id="KW-0234">DNA repair</keyword>
<dbReference type="InterPro" id="IPR011545">
    <property type="entry name" value="DEAD/DEAH_box_helicase_dom"/>
</dbReference>
<dbReference type="AlphaFoldDB" id="A0A2M6WZX1"/>
<keyword evidence="6 9" id="KW-0067">ATP-binding</keyword>
<dbReference type="Gene3D" id="3.90.1150.50">
    <property type="entry name" value="Transcription-repair-coupling factor, D7 domain"/>
    <property type="match status" value="1"/>
</dbReference>
<keyword evidence="7 9" id="KW-0238">DNA-binding</keyword>
<dbReference type="EC" id="3.6.4.-" evidence="9"/>
<dbReference type="SUPFAM" id="SSF52540">
    <property type="entry name" value="P-loop containing nucleoside triphosphate hydrolases"/>
    <property type="match status" value="3"/>
</dbReference>
<dbReference type="GO" id="GO:0003678">
    <property type="term" value="F:DNA helicase activity"/>
    <property type="evidence" value="ECO:0007669"/>
    <property type="project" value="TreeGrafter"/>
</dbReference>
<dbReference type="InterPro" id="IPR001650">
    <property type="entry name" value="Helicase_C-like"/>
</dbReference>
<evidence type="ECO:0000313" key="12">
    <source>
        <dbReference type="EMBL" id="PIT98353.1"/>
    </source>
</evidence>
<dbReference type="SUPFAM" id="SSF141259">
    <property type="entry name" value="CarD-like"/>
    <property type="match status" value="1"/>
</dbReference>
<dbReference type="Pfam" id="PF02559">
    <property type="entry name" value="CarD_TRCF_RID"/>
    <property type="match status" value="1"/>
</dbReference>
<dbReference type="HAMAP" id="MF_00969">
    <property type="entry name" value="TRCF"/>
    <property type="match status" value="1"/>
</dbReference>
<dbReference type="SMART" id="SM00490">
    <property type="entry name" value="HELICc"/>
    <property type="match status" value="1"/>
</dbReference>
<evidence type="ECO:0000256" key="5">
    <source>
        <dbReference type="ARBA" id="ARBA00022806"/>
    </source>
</evidence>
<comment type="caution">
    <text evidence="12">The sequence shown here is derived from an EMBL/GenBank/DDBJ whole genome shotgun (WGS) entry which is preliminary data.</text>
</comment>
<dbReference type="PANTHER" id="PTHR47964">
    <property type="entry name" value="ATP-DEPENDENT DNA HELICASE HOMOLOG RECG, CHLOROPLASTIC"/>
    <property type="match status" value="1"/>
</dbReference>
<dbReference type="InterPro" id="IPR036101">
    <property type="entry name" value="CarD-like/TRCF_RID_sf"/>
</dbReference>
<dbReference type="Gene3D" id="3.40.50.300">
    <property type="entry name" value="P-loop containing nucleotide triphosphate hydrolases"/>
    <property type="match status" value="2"/>
</dbReference>
<dbReference type="SMART" id="SM00487">
    <property type="entry name" value="DEXDc"/>
    <property type="match status" value="1"/>
</dbReference>
<dbReference type="InterPro" id="IPR027417">
    <property type="entry name" value="P-loop_NTPase"/>
</dbReference>